<evidence type="ECO:0000313" key="1">
    <source>
        <dbReference type="EMBL" id="PKA66180.1"/>
    </source>
</evidence>
<dbReference type="EMBL" id="KZ451886">
    <property type="protein sequence ID" value="PKA66180.1"/>
    <property type="molecule type" value="Genomic_DNA"/>
</dbReference>
<dbReference type="STRING" id="1088818.A0A2I0BEF1"/>
<accession>A0A2I0BEF1</accession>
<gene>
    <name evidence="1" type="ORF">AXF42_Ash006877</name>
</gene>
<dbReference type="Gene3D" id="2.40.50.140">
    <property type="entry name" value="Nucleic acid-binding proteins"/>
    <property type="match status" value="1"/>
</dbReference>
<dbReference type="AlphaFoldDB" id="A0A2I0BEF1"/>
<reference evidence="1 2" key="1">
    <citation type="journal article" date="2017" name="Nature">
        <title>The Apostasia genome and the evolution of orchids.</title>
        <authorList>
            <person name="Zhang G.Q."/>
            <person name="Liu K.W."/>
            <person name="Li Z."/>
            <person name="Lohaus R."/>
            <person name="Hsiao Y.Y."/>
            <person name="Niu S.C."/>
            <person name="Wang J.Y."/>
            <person name="Lin Y.C."/>
            <person name="Xu Q."/>
            <person name="Chen L.J."/>
            <person name="Yoshida K."/>
            <person name="Fujiwara S."/>
            <person name="Wang Z.W."/>
            <person name="Zhang Y.Q."/>
            <person name="Mitsuda N."/>
            <person name="Wang M."/>
            <person name="Liu G.H."/>
            <person name="Pecoraro L."/>
            <person name="Huang H.X."/>
            <person name="Xiao X.J."/>
            <person name="Lin M."/>
            <person name="Wu X.Y."/>
            <person name="Wu W.L."/>
            <person name="Chen Y.Y."/>
            <person name="Chang S.B."/>
            <person name="Sakamoto S."/>
            <person name="Ohme-Takagi M."/>
            <person name="Yagi M."/>
            <person name="Zeng S.J."/>
            <person name="Shen C.Y."/>
            <person name="Yeh C.M."/>
            <person name="Luo Y.B."/>
            <person name="Tsai W.C."/>
            <person name="Van de Peer Y."/>
            <person name="Liu Z.J."/>
        </authorList>
    </citation>
    <scope>NUCLEOTIDE SEQUENCE [LARGE SCALE GENOMIC DNA]</scope>
    <source>
        <strain evidence="2">cv. Shenzhen</strain>
        <tissue evidence="1">Stem</tissue>
    </source>
</reference>
<keyword evidence="2" id="KW-1185">Reference proteome</keyword>
<name>A0A2I0BEF1_9ASPA</name>
<organism evidence="1 2">
    <name type="scientific">Apostasia shenzhenica</name>
    <dbReference type="NCBI Taxonomy" id="1088818"/>
    <lineage>
        <taxon>Eukaryota</taxon>
        <taxon>Viridiplantae</taxon>
        <taxon>Streptophyta</taxon>
        <taxon>Embryophyta</taxon>
        <taxon>Tracheophyta</taxon>
        <taxon>Spermatophyta</taxon>
        <taxon>Magnoliopsida</taxon>
        <taxon>Liliopsida</taxon>
        <taxon>Asparagales</taxon>
        <taxon>Orchidaceae</taxon>
        <taxon>Apostasioideae</taxon>
        <taxon>Apostasia</taxon>
    </lineage>
</organism>
<sequence length="252" mass="27980">MKLISQHRTDQEALRCLEGVDGMATTMIGLAIMTTKEEEEERHDSLRKLCAKLLFWQALRPAFGSDNKERTTLVMIWCALPTIEAVSLEAKVTKKAGRRQYSMTWASHPVLTSWRQRTGGKLSLGDARAYYLSTAKNELGVVSAQSLTGQTSDTRIHSTIGHDIPGSFLVTSGPTVRGNACHNQLHLTPPISVHTLFPTKVPALKDVIFLVQLRTTSVTGKRRSELIHHLSSGQPGWSYARRRLQKPLNSPS</sequence>
<proteinExistence type="predicted"/>
<dbReference type="InterPro" id="IPR012340">
    <property type="entry name" value="NA-bd_OB-fold"/>
</dbReference>
<protein>
    <submittedName>
        <fullName evidence="1">Uncharacterized protein</fullName>
    </submittedName>
</protein>
<dbReference type="Proteomes" id="UP000236161">
    <property type="component" value="Unassembled WGS sequence"/>
</dbReference>
<evidence type="ECO:0000313" key="2">
    <source>
        <dbReference type="Proteomes" id="UP000236161"/>
    </source>
</evidence>